<dbReference type="PANTHER" id="PTHR33193:SF13">
    <property type="entry name" value="EXPRESSED PROTEIN"/>
    <property type="match status" value="1"/>
</dbReference>
<dbReference type="Proteomes" id="UP000583929">
    <property type="component" value="Unassembled WGS sequence"/>
</dbReference>
<reference evidence="2 3" key="1">
    <citation type="journal article" date="2020" name="bioRxiv">
        <title>Sequence and annotation of 42 cannabis genomes reveals extensive copy number variation in cannabinoid synthesis and pathogen resistance genes.</title>
        <authorList>
            <person name="Mckernan K.J."/>
            <person name="Helbert Y."/>
            <person name="Kane L.T."/>
            <person name="Ebling H."/>
            <person name="Zhang L."/>
            <person name="Liu B."/>
            <person name="Eaton Z."/>
            <person name="Mclaughlin S."/>
            <person name="Kingan S."/>
            <person name="Baybayan P."/>
            <person name="Concepcion G."/>
            <person name="Jordan M."/>
            <person name="Riva A."/>
            <person name="Barbazuk W."/>
            <person name="Harkins T."/>
        </authorList>
    </citation>
    <scope>NUCLEOTIDE SEQUENCE [LARGE SCALE GENOMIC DNA]</scope>
    <source>
        <strain evidence="3">cv. Jamaican Lion 4</strain>
        <tissue evidence="2">Leaf</tissue>
    </source>
</reference>
<sequence>MDGFGSGSGATHYGGGGDRRHDIVSGKSYGTMSQVHHGTTRVHSPDPGPVPARTSRASRADLKPWSFGDPEAKRKKRIYKYKVYTVEGKVKASLRKSIRWIKNKCSEIVRGY</sequence>
<dbReference type="EMBL" id="JAATIQ010000281">
    <property type="protein sequence ID" value="KAF4364526.1"/>
    <property type="molecule type" value="Genomic_DNA"/>
</dbReference>
<gene>
    <name evidence="2" type="ORF">G4B88_012108</name>
</gene>
<protein>
    <recommendedName>
        <fullName evidence="4">DUF3511 domain-containing protein</fullName>
    </recommendedName>
</protein>
<dbReference type="Pfam" id="PF12023">
    <property type="entry name" value="DUF3511"/>
    <property type="match status" value="1"/>
</dbReference>
<feature type="region of interest" description="Disordered" evidence="1">
    <location>
        <begin position="1"/>
        <end position="68"/>
    </location>
</feature>
<accession>A0A7J6F1L9</accession>
<proteinExistence type="predicted"/>
<evidence type="ECO:0008006" key="4">
    <source>
        <dbReference type="Google" id="ProtNLM"/>
    </source>
</evidence>
<evidence type="ECO:0000256" key="1">
    <source>
        <dbReference type="SAM" id="MobiDB-lite"/>
    </source>
</evidence>
<evidence type="ECO:0000313" key="2">
    <source>
        <dbReference type="EMBL" id="KAF4364526.1"/>
    </source>
</evidence>
<comment type="caution">
    <text evidence="2">The sequence shown here is derived from an EMBL/GenBank/DDBJ whole genome shotgun (WGS) entry which is preliminary data.</text>
</comment>
<name>A0A7J6F1L9_CANSA</name>
<organism evidence="2 3">
    <name type="scientific">Cannabis sativa</name>
    <name type="common">Hemp</name>
    <name type="synonym">Marijuana</name>
    <dbReference type="NCBI Taxonomy" id="3483"/>
    <lineage>
        <taxon>Eukaryota</taxon>
        <taxon>Viridiplantae</taxon>
        <taxon>Streptophyta</taxon>
        <taxon>Embryophyta</taxon>
        <taxon>Tracheophyta</taxon>
        <taxon>Spermatophyta</taxon>
        <taxon>Magnoliopsida</taxon>
        <taxon>eudicotyledons</taxon>
        <taxon>Gunneridae</taxon>
        <taxon>Pentapetalae</taxon>
        <taxon>rosids</taxon>
        <taxon>fabids</taxon>
        <taxon>Rosales</taxon>
        <taxon>Cannabaceae</taxon>
        <taxon>Cannabis</taxon>
    </lineage>
</organism>
<keyword evidence="3" id="KW-1185">Reference proteome</keyword>
<dbReference type="PANTHER" id="PTHR33193">
    <property type="entry name" value="DOMAIN PROTEIN, PUTATIVE (DUF3511)-RELATED"/>
    <property type="match status" value="1"/>
</dbReference>
<feature type="compositionally biased region" description="Gly residues" evidence="1">
    <location>
        <begin position="1"/>
        <end position="16"/>
    </location>
</feature>
<evidence type="ECO:0000313" key="3">
    <source>
        <dbReference type="Proteomes" id="UP000583929"/>
    </source>
</evidence>
<feature type="compositionally biased region" description="Polar residues" evidence="1">
    <location>
        <begin position="28"/>
        <end position="37"/>
    </location>
</feature>
<dbReference type="InterPro" id="IPR021899">
    <property type="entry name" value="DUF3511"/>
</dbReference>
<dbReference type="AlphaFoldDB" id="A0A7J6F1L9"/>